<keyword evidence="1" id="KW-0677">Repeat</keyword>
<evidence type="ECO:0000259" key="7">
    <source>
        <dbReference type="PROSITE" id="PS50303"/>
    </source>
</evidence>
<dbReference type="Proteomes" id="UP000238479">
    <property type="component" value="Chromosome 7"/>
</dbReference>
<evidence type="ECO:0000256" key="5">
    <source>
        <dbReference type="PROSITE-ProRule" id="PRU00317"/>
    </source>
</evidence>
<comment type="caution">
    <text evidence="8">The sequence shown here is derived from an EMBL/GenBank/DDBJ whole genome shotgun (WGS) entry which is preliminary data.</text>
</comment>
<dbReference type="Gene3D" id="1.25.10.10">
    <property type="entry name" value="Leucine-rich Repeat Variant"/>
    <property type="match status" value="1"/>
</dbReference>
<proteinExistence type="predicted"/>
<dbReference type="PANTHER" id="PTHR12537">
    <property type="entry name" value="RNA BINDING PROTEIN PUMILIO-RELATED"/>
    <property type="match status" value="1"/>
</dbReference>
<dbReference type="InterPro" id="IPR011989">
    <property type="entry name" value="ARM-like"/>
</dbReference>
<dbReference type="PANTHER" id="PTHR12537:SF13">
    <property type="entry name" value="PUMILIO HOMOLOGY DOMAIN FAMILY MEMBER 4"/>
    <property type="match status" value="1"/>
</dbReference>
<dbReference type="Gramene" id="PRQ21444">
    <property type="protein sequence ID" value="PRQ21444"/>
    <property type="gene ID" value="RchiOBHm_Chr7g0239301"/>
</dbReference>
<feature type="compositionally biased region" description="Basic and acidic residues" evidence="6">
    <location>
        <begin position="384"/>
        <end position="396"/>
    </location>
</feature>
<keyword evidence="9" id="KW-1185">Reference proteome</keyword>
<feature type="repeat" description="Pumilio" evidence="5">
    <location>
        <begin position="575"/>
        <end position="610"/>
    </location>
</feature>
<dbReference type="CDD" id="cd07920">
    <property type="entry name" value="Pumilio"/>
    <property type="match status" value="1"/>
</dbReference>
<feature type="repeat" description="Pumilio" evidence="5">
    <location>
        <begin position="539"/>
        <end position="574"/>
    </location>
</feature>
<dbReference type="SUPFAM" id="SSF48371">
    <property type="entry name" value="ARM repeat"/>
    <property type="match status" value="1"/>
</dbReference>
<gene>
    <name evidence="8" type="ORF">RchiOBHm_Chr7g0239301</name>
</gene>
<evidence type="ECO:0000256" key="4">
    <source>
        <dbReference type="ARBA" id="ARBA00058490"/>
    </source>
</evidence>
<dbReference type="PROSITE" id="PS50303">
    <property type="entry name" value="PUM_HD"/>
    <property type="match status" value="1"/>
</dbReference>
<organism evidence="8 9">
    <name type="scientific">Rosa chinensis</name>
    <name type="common">China rose</name>
    <dbReference type="NCBI Taxonomy" id="74649"/>
    <lineage>
        <taxon>Eukaryota</taxon>
        <taxon>Viridiplantae</taxon>
        <taxon>Streptophyta</taxon>
        <taxon>Embryophyta</taxon>
        <taxon>Tracheophyta</taxon>
        <taxon>Spermatophyta</taxon>
        <taxon>Magnoliopsida</taxon>
        <taxon>eudicotyledons</taxon>
        <taxon>Gunneridae</taxon>
        <taxon>Pentapetalae</taxon>
        <taxon>rosids</taxon>
        <taxon>fabids</taxon>
        <taxon>Rosales</taxon>
        <taxon>Rosaceae</taxon>
        <taxon>Rosoideae</taxon>
        <taxon>Rosoideae incertae sedis</taxon>
        <taxon>Rosa</taxon>
    </lineage>
</organism>
<keyword evidence="2" id="KW-0810">Translation regulation</keyword>
<evidence type="ECO:0000313" key="9">
    <source>
        <dbReference type="Proteomes" id="UP000238479"/>
    </source>
</evidence>
<dbReference type="AlphaFoldDB" id="A0A2P6PHN1"/>
<name>A0A2P6PHN1_ROSCH</name>
<comment type="function">
    <text evidence="4">Sequence-specific RNA-binding protein that regulates translation and mRNA stability by binding the 3'-UTR of target mRNAs.</text>
</comment>
<dbReference type="InterPro" id="IPR033133">
    <property type="entry name" value="PUM-HD"/>
</dbReference>
<dbReference type="FunFam" id="1.25.10.10:FF:000237">
    <property type="entry name" value="Pumilio homolog 9"/>
    <property type="match status" value="1"/>
</dbReference>
<evidence type="ECO:0000313" key="8">
    <source>
        <dbReference type="EMBL" id="PRQ21444.1"/>
    </source>
</evidence>
<dbReference type="GO" id="GO:0006417">
    <property type="term" value="P:regulation of translation"/>
    <property type="evidence" value="ECO:0007669"/>
    <property type="project" value="UniProtKB-KW"/>
</dbReference>
<feature type="domain" description="PUM-HD" evidence="7">
    <location>
        <begin position="403"/>
        <end position="744"/>
    </location>
</feature>
<accession>A0A2P6PHN1</accession>
<dbReference type="PROSITE" id="PS50302">
    <property type="entry name" value="PUM"/>
    <property type="match status" value="7"/>
</dbReference>
<dbReference type="EMBL" id="PDCK01000045">
    <property type="protein sequence ID" value="PRQ21444.1"/>
    <property type="molecule type" value="Genomic_DNA"/>
</dbReference>
<dbReference type="GO" id="GO:0003729">
    <property type="term" value="F:mRNA binding"/>
    <property type="evidence" value="ECO:0007669"/>
    <property type="project" value="TreeGrafter"/>
</dbReference>
<feature type="repeat" description="Pumilio" evidence="5">
    <location>
        <begin position="427"/>
        <end position="462"/>
    </location>
</feature>
<keyword evidence="3" id="KW-0694">RNA-binding</keyword>
<reference evidence="8 9" key="1">
    <citation type="journal article" date="2018" name="Nat. Genet.">
        <title>The Rosa genome provides new insights in the design of modern roses.</title>
        <authorList>
            <person name="Bendahmane M."/>
        </authorList>
    </citation>
    <scope>NUCLEOTIDE SEQUENCE [LARGE SCALE GENOMIC DNA]</scope>
    <source>
        <strain evidence="9">cv. Old Blush</strain>
    </source>
</reference>
<evidence type="ECO:0000256" key="6">
    <source>
        <dbReference type="SAM" id="MobiDB-lite"/>
    </source>
</evidence>
<feature type="repeat" description="Pumilio" evidence="5">
    <location>
        <begin position="682"/>
        <end position="719"/>
    </location>
</feature>
<feature type="repeat" description="Pumilio" evidence="5">
    <location>
        <begin position="502"/>
        <end position="538"/>
    </location>
</feature>
<dbReference type="InterPro" id="IPR001313">
    <property type="entry name" value="Pumilio_RNA-bd_rpt"/>
</dbReference>
<dbReference type="OMA" id="CVEIATQ"/>
<dbReference type="OrthoDB" id="668540at2759"/>
<dbReference type="Pfam" id="PF00806">
    <property type="entry name" value="PUF"/>
    <property type="match status" value="8"/>
</dbReference>
<protein>
    <submittedName>
        <fullName evidence="8">Putative pumilio domain-containing protein</fullName>
    </submittedName>
</protein>
<evidence type="ECO:0000256" key="2">
    <source>
        <dbReference type="ARBA" id="ARBA00022845"/>
    </source>
</evidence>
<feature type="repeat" description="Pumilio" evidence="5">
    <location>
        <begin position="463"/>
        <end position="499"/>
    </location>
</feature>
<dbReference type="InterPro" id="IPR033712">
    <property type="entry name" value="Pumilio_RNA-bd"/>
</dbReference>
<dbReference type="InterPro" id="IPR016024">
    <property type="entry name" value="ARM-type_fold"/>
</dbReference>
<dbReference type="SMART" id="SM00025">
    <property type="entry name" value="Pumilio"/>
    <property type="match status" value="8"/>
</dbReference>
<feature type="repeat" description="Pumilio" evidence="5">
    <location>
        <begin position="611"/>
        <end position="646"/>
    </location>
</feature>
<feature type="region of interest" description="Disordered" evidence="6">
    <location>
        <begin position="358"/>
        <end position="413"/>
    </location>
</feature>
<sequence length="744" mass="83438">MLRIAEQDQRVLMNMKNDNNNNNNNNPRIPPPYCDSNLFQLLLQSNNHHHVSGSPISRASLQSEFSPSSSFSNGFYSSEDSSPYSPTPFEEAKYQTPLKHYMNGGGLWLDSKPAPHHESHYNEILGDDLGLAESFYRMNIGDGHEGGGKRRGFERDPDGFGLGGGFLGGNFPWNVENYGLFETSRNNMSDVEAFQSSHFGVRGGFNGYVEPEFLGLGPEYVVGDSMGAVLNHMQQPSALCCGPSGAKNQMGYMVEQRKELRDDWYYRNVQVENPYVARPYLDDEFVYSQLCGTDSSAGKGLMYPMSSPQFPSVAQLCVDNGAHNHPVIKQRTRGNPTRKCAGHLEGFRGEDSLDVQGKHLNHGVTRGSKSSKANKKNSCTKMPMRTEGEQSSRLDLDSYNGGSSGNECSQSSNDSMKSLLTLGSLTEVQGYIYFLAKDQHGCRFLQRMLDEGTRQDVQLIFDRIINHVLELMTDPFGNYLMQKFLDMCNEQQRMQFVLKVTKEPGQLARVSLDTHGTRVVQKLIETVENGKQVSLIISSLECGFLDLIKDPNGNHVVQRCLDCFSTEENRFIFDAAARFCVEIATQRHGCCVLQKCIAHASGRHRDKLVTEVSRNGLLLSQDPYGNYVVQYVIELKIPSVMARLISQLKGHFVLLSMQKCSSHVVEKCLKHYEESRAKVIQELLSVSHFEQLLQDPYANYVIQSALSVTKGPLHSALVEAVKPHTILRHSPYCKRIFTKDLLKK</sequence>
<dbReference type="GO" id="GO:0005737">
    <property type="term" value="C:cytoplasm"/>
    <property type="evidence" value="ECO:0007669"/>
    <property type="project" value="TreeGrafter"/>
</dbReference>
<evidence type="ECO:0000256" key="3">
    <source>
        <dbReference type="ARBA" id="ARBA00022884"/>
    </source>
</evidence>
<evidence type="ECO:0000256" key="1">
    <source>
        <dbReference type="ARBA" id="ARBA00022737"/>
    </source>
</evidence>